<dbReference type="EMBL" id="BAABBI010000001">
    <property type="protein sequence ID" value="GAA3776251.1"/>
    <property type="molecule type" value="Genomic_DNA"/>
</dbReference>
<dbReference type="InterPro" id="IPR011335">
    <property type="entry name" value="Restrct_endonuc-II-like"/>
</dbReference>
<feature type="domain" description="UvrD-like helicase ATP-binding" evidence="15">
    <location>
        <begin position="1"/>
        <end position="467"/>
    </location>
</feature>
<keyword evidence="9" id="KW-0234">DNA repair</keyword>
<keyword evidence="6" id="KW-0269">Exonuclease</keyword>
<dbReference type="PROSITE" id="PS51198">
    <property type="entry name" value="UVRD_HELICASE_ATP_BIND"/>
    <property type="match status" value="1"/>
</dbReference>
<dbReference type="InterPro" id="IPR000212">
    <property type="entry name" value="DNA_helicase_UvrD/REP"/>
</dbReference>
<dbReference type="Pfam" id="PF13361">
    <property type="entry name" value="UvrD_C"/>
    <property type="match status" value="2"/>
</dbReference>
<evidence type="ECO:0000313" key="18">
    <source>
        <dbReference type="Proteomes" id="UP001501456"/>
    </source>
</evidence>
<keyword evidence="4 14" id="KW-0378">Hydrolase</keyword>
<sequence length="1046" mass="120500">MNDSSSFLIYNASAGSGKTFTLVKEYLKILIKSNNSQQFRHILAITFTNKAASEMKVRIIETLKAFSSDSIFNDENPMFKTICEELNITEKELYNRSKKTLDAIMYNYAAFNISTIDGFTHKLIRTFAYDLKLPLNFEVELDQDTMLVEAVDRLISKAGTDKKLTEVLVNFAIEKADDDKSWDVSFDFNKIAKLLVNENDLPFIEALKNKTLEDFKALKKLVKKELLETENTCVEIAKNTLVLIDECGLQYNDFTRSSLPKHFDNISNKKLNVSFDSGWQTDLTEGNTLYPKRVSTDIASTIDTIQPKLAQAFVDTKRLIFHYKFLLSFYKNITPLSVLNAINNELLVLKDEQNKMLISEFNAIISDEIKNQPTPFIYERLGEKINHYFIDEFQDTSFLQWKNLVPLLDNSLSRSNGGVMLVGDAKQAIYRWRGGKAEQFIDLYNNTKNPFQQNPQVLSLNANYRSFKEIINFNNLFFNYLSSTFFNSVVYADLYANASQQDTASQQGYVNLNFLDFSKEDDRDTLYTEETLKTIKQCLDNGYKFKDITVLVRKKKEGVAIADYLSSNDIPIMSSETLLLKNAPEVVFIHNILKLILQPDNNELKVAILIFLSEKLNISNTHSFLKSHAHLETSKLFKSLESFQVFINIDSFALLPLYEIVETIIRTFKLVQTSNAYVQFYLDLVLEYSQKQTADIAGFVSYFEKKENNLSIVTPEGQNAVQIMTIHKSKGLEFPVVIFPYADLNIYNEKEPKEWMSINPDIFNGFSHTLLNYNKDFEFFGDEGYAIYNKHQSELELDNINLLYVALTRASEQLYIIAKHDINSKGEISNKTYSGLLINYLQSSNNWVNNQLNYSFGNPQKETTKKEDTKTQTQQQQEFISTNKQDHNIKIVTSSGYLWDTKQKDAIEKGLLVHNIMAEIKTDVDIDFALNDFLNNAIITKPQQTLLKDTILHIVQHPNLKTYFTSNNTIYNERDIICSSGKIIRPDRLVITPNNEAIIIDYKTGAENNKYQYQLEEYETALNEMKIKTIKKILVYINEDITVKEF</sequence>
<comment type="catalytic activity">
    <reaction evidence="11">
        <text>Couples ATP hydrolysis with the unwinding of duplex DNA by translocating in the 3'-5' direction.</text>
        <dbReference type="EC" id="5.6.2.4"/>
    </reaction>
</comment>
<evidence type="ECO:0000256" key="10">
    <source>
        <dbReference type="ARBA" id="ARBA00023235"/>
    </source>
</evidence>
<dbReference type="EC" id="5.6.2.4" evidence="12"/>
<evidence type="ECO:0000256" key="9">
    <source>
        <dbReference type="ARBA" id="ARBA00023204"/>
    </source>
</evidence>
<evidence type="ECO:0000256" key="6">
    <source>
        <dbReference type="ARBA" id="ARBA00022839"/>
    </source>
</evidence>
<dbReference type="SUPFAM" id="SSF52980">
    <property type="entry name" value="Restriction endonuclease-like"/>
    <property type="match status" value="1"/>
</dbReference>
<evidence type="ECO:0000256" key="3">
    <source>
        <dbReference type="ARBA" id="ARBA00022763"/>
    </source>
</evidence>
<evidence type="ECO:0000256" key="7">
    <source>
        <dbReference type="ARBA" id="ARBA00022840"/>
    </source>
</evidence>
<evidence type="ECO:0000256" key="12">
    <source>
        <dbReference type="ARBA" id="ARBA00034808"/>
    </source>
</evidence>
<keyword evidence="5 14" id="KW-0347">Helicase</keyword>
<feature type="domain" description="UvrD-like helicase C-terminal" evidence="16">
    <location>
        <begin position="480"/>
        <end position="731"/>
    </location>
</feature>
<dbReference type="PANTHER" id="PTHR11070">
    <property type="entry name" value="UVRD / RECB / PCRA DNA HELICASE FAMILY MEMBER"/>
    <property type="match status" value="1"/>
</dbReference>
<evidence type="ECO:0000256" key="14">
    <source>
        <dbReference type="PROSITE-ProRule" id="PRU00560"/>
    </source>
</evidence>
<keyword evidence="8" id="KW-0238">DNA-binding</keyword>
<dbReference type="Gene3D" id="1.10.3170.10">
    <property type="entry name" value="Recbcd, chain B, domain 2"/>
    <property type="match status" value="1"/>
</dbReference>
<keyword evidence="7 14" id="KW-0067">ATP-binding</keyword>
<dbReference type="InterPro" id="IPR027417">
    <property type="entry name" value="P-loop_NTPase"/>
</dbReference>
<dbReference type="InterPro" id="IPR011604">
    <property type="entry name" value="PDDEXK-like_dom_sf"/>
</dbReference>
<name>A0ABP7GW76_9FLAO</name>
<keyword evidence="18" id="KW-1185">Reference proteome</keyword>
<evidence type="ECO:0000256" key="4">
    <source>
        <dbReference type="ARBA" id="ARBA00022801"/>
    </source>
</evidence>
<evidence type="ECO:0000256" key="13">
    <source>
        <dbReference type="ARBA" id="ARBA00048988"/>
    </source>
</evidence>
<comment type="catalytic activity">
    <reaction evidence="13">
        <text>ATP + H2O = ADP + phosphate + H(+)</text>
        <dbReference type="Rhea" id="RHEA:13065"/>
        <dbReference type="ChEBI" id="CHEBI:15377"/>
        <dbReference type="ChEBI" id="CHEBI:15378"/>
        <dbReference type="ChEBI" id="CHEBI:30616"/>
        <dbReference type="ChEBI" id="CHEBI:43474"/>
        <dbReference type="ChEBI" id="CHEBI:456216"/>
        <dbReference type="EC" id="5.6.2.4"/>
    </reaction>
</comment>
<dbReference type="RefSeq" id="WP_344726809.1">
    <property type="nucleotide sequence ID" value="NZ_BAABBI010000001.1"/>
</dbReference>
<keyword evidence="1" id="KW-0540">Nuclease</keyword>
<dbReference type="PROSITE" id="PS51217">
    <property type="entry name" value="UVRD_HELICASE_CTER"/>
    <property type="match status" value="1"/>
</dbReference>
<dbReference type="Gene3D" id="3.90.320.10">
    <property type="match status" value="1"/>
</dbReference>
<reference evidence="18" key="1">
    <citation type="journal article" date="2019" name="Int. J. Syst. Evol. Microbiol.">
        <title>The Global Catalogue of Microorganisms (GCM) 10K type strain sequencing project: providing services to taxonomists for standard genome sequencing and annotation.</title>
        <authorList>
            <consortium name="The Broad Institute Genomics Platform"/>
            <consortium name="The Broad Institute Genome Sequencing Center for Infectious Disease"/>
            <person name="Wu L."/>
            <person name="Ma J."/>
        </authorList>
    </citation>
    <scope>NUCLEOTIDE SEQUENCE [LARGE SCALE GENOMIC DNA]</scope>
    <source>
        <strain evidence="18">JCM 17525</strain>
    </source>
</reference>
<evidence type="ECO:0000256" key="8">
    <source>
        <dbReference type="ARBA" id="ARBA00023125"/>
    </source>
</evidence>
<dbReference type="Proteomes" id="UP001501456">
    <property type="component" value="Unassembled WGS sequence"/>
</dbReference>
<protein>
    <recommendedName>
        <fullName evidence="12">DNA 3'-5' helicase</fullName>
        <ecNumber evidence="12">5.6.2.4</ecNumber>
    </recommendedName>
</protein>
<keyword evidence="3" id="KW-0227">DNA damage</keyword>
<evidence type="ECO:0000256" key="1">
    <source>
        <dbReference type="ARBA" id="ARBA00022722"/>
    </source>
</evidence>
<gene>
    <name evidence="17" type="ORF">GCM10022271_05470</name>
</gene>
<keyword evidence="10" id="KW-0413">Isomerase</keyword>
<dbReference type="Gene3D" id="3.40.50.300">
    <property type="entry name" value="P-loop containing nucleotide triphosphate hydrolases"/>
    <property type="match status" value="3"/>
</dbReference>
<evidence type="ECO:0000256" key="11">
    <source>
        <dbReference type="ARBA" id="ARBA00034617"/>
    </source>
</evidence>
<accession>A0ABP7GW76</accession>
<dbReference type="InterPro" id="IPR014017">
    <property type="entry name" value="DNA_helicase_UvrD-like_C"/>
</dbReference>
<organism evidence="17 18">
    <name type="scientific">Corallibacter vietnamensis</name>
    <dbReference type="NCBI Taxonomy" id="904130"/>
    <lineage>
        <taxon>Bacteria</taxon>
        <taxon>Pseudomonadati</taxon>
        <taxon>Bacteroidota</taxon>
        <taxon>Flavobacteriia</taxon>
        <taxon>Flavobacteriales</taxon>
        <taxon>Flavobacteriaceae</taxon>
        <taxon>Corallibacter</taxon>
    </lineage>
</organism>
<evidence type="ECO:0000259" key="16">
    <source>
        <dbReference type="PROSITE" id="PS51217"/>
    </source>
</evidence>
<evidence type="ECO:0000256" key="5">
    <source>
        <dbReference type="ARBA" id="ARBA00022806"/>
    </source>
</evidence>
<evidence type="ECO:0000313" key="17">
    <source>
        <dbReference type="EMBL" id="GAA3776251.1"/>
    </source>
</evidence>
<dbReference type="SUPFAM" id="SSF52540">
    <property type="entry name" value="P-loop containing nucleoside triphosphate hydrolases"/>
    <property type="match status" value="1"/>
</dbReference>
<evidence type="ECO:0000259" key="15">
    <source>
        <dbReference type="PROSITE" id="PS51198"/>
    </source>
</evidence>
<dbReference type="Pfam" id="PF00580">
    <property type="entry name" value="UvrD-helicase"/>
    <property type="match status" value="1"/>
</dbReference>
<comment type="caution">
    <text evidence="17">The sequence shown here is derived from an EMBL/GenBank/DDBJ whole genome shotgun (WGS) entry which is preliminary data.</text>
</comment>
<evidence type="ECO:0000256" key="2">
    <source>
        <dbReference type="ARBA" id="ARBA00022741"/>
    </source>
</evidence>
<dbReference type="PANTHER" id="PTHR11070:SF67">
    <property type="entry name" value="DNA 3'-5' HELICASE"/>
    <property type="match status" value="1"/>
</dbReference>
<keyword evidence="2 14" id="KW-0547">Nucleotide-binding</keyword>
<feature type="binding site" evidence="14">
    <location>
        <begin position="12"/>
        <end position="19"/>
    </location>
    <ligand>
        <name>ATP</name>
        <dbReference type="ChEBI" id="CHEBI:30616"/>
    </ligand>
</feature>
<proteinExistence type="predicted"/>
<dbReference type="InterPro" id="IPR014016">
    <property type="entry name" value="UvrD-like_ATP-bd"/>
</dbReference>